<reference evidence="2" key="2">
    <citation type="submission" date="2025-09" db="UniProtKB">
        <authorList>
            <consortium name="Ensembl"/>
        </authorList>
    </citation>
    <scope>IDENTIFICATION</scope>
</reference>
<evidence type="ECO:0000313" key="2">
    <source>
        <dbReference type="Ensembl" id="ENSMSIP00000003079.1"/>
    </source>
</evidence>
<dbReference type="Proteomes" id="UP000694415">
    <property type="component" value="Unplaced"/>
</dbReference>
<organism evidence="2 3">
    <name type="scientific">Mus spicilegus</name>
    <name type="common">Mound-building mouse</name>
    <dbReference type="NCBI Taxonomy" id="10103"/>
    <lineage>
        <taxon>Eukaryota</taxon>
        <taxon>Metazoa</taxon>
        <taxon>Chordata</taxon>
        <taxon>Craniata</taxon>
        <taxon>Vertebrata</taxon>
        <taxon>Euteleostomi</taxon>
        <taxon>Mammalia</taxon>
        <taxon>Eutheria</taxon>
        <taxon>Euarchontoglires</taxon>
        <taxon>Glires</taxon>
        <taxon>Rodentia</taxon>
        <taxon>Myomorpha</taxon>
        <taxon>Muroidea</taxon>
        <taxon>Muridae</taxon>
        <taxon>Murinae</taxon>
        <taxon>Mus</taxon>
        <taxon>Mus</taxon>
    </lineage>
</organism>
<evidence type="ECO:0000256" key="1">
    <source>
        <dbReference type="SAM" id="MobiDB-lite"/>
    </source>
</evidence>
<feature type="region of interest" description="Disordered" evidence="1">
    <location>
        <begin position="43"/>
        <end position="79"/>
    </location>
</feature>
<dbReference type="Ensembl" id="ENSMSIT00000003904.1">
    <property type="protein sequence ID" value="ENSMSIP00000003079.1"/>
    <property type="gene ID" value="ENSMSIG00000002869.1"/>
</dbReference>
<dbReference type="AlphaFoldDB" id="A0A8C6GBI1"/>
<sequence>MVVIELDSFKYSDLQNSAKRLGLRANLRADKLLRTLKVEQEAHAGHVNQRHASPSSSHKSRCQGSHSACSGLKRSGQSY</sequence>
<accession>A0A8C6GBI1</accession>
<dbReference type="GeneTree" id="ENSGT00950000185079"/>
<protein>
    <submittedName>
        <fullName evidence="2">Uncharacterized protein</fullName>
    </submittedName>
</protein>
<feature type="compositionally biased region" description="Polar residues" evidence="1">
    <location>
        <begin position="50"/>
        <end position="68"/>
    </location>
</feature>
<keyword evidence="3" id="KW-1185">Reference proteome</keyword>
<proteinExistence type="predicted"/>
<reference evidence="2" key="1">
    <citation type="submission" date="2025-08" db="UniProtKB">
        <authorList>
            <consortium name="Ensembl"/>
        </authorList>
    </citation>
    <scope>IDENTIFICATION</scope>
</reference>
<name>A0A8C6GBI1_MUSSI</name>
<evidence type="ECO:0000313" key="3">
    <source>
        <dbReference type="Proteomes" id="UP000694415"/>
    </source>
</evidence>